<name>A0A6A5ZZF2_9PLEO</name>
<proteinExistence type="predicted"/>
<dbReference type="AlphaFoldDB" id="A0A6A5ZZF2"/>
<protein>
    <submittedName>
        <fullName evidence="2">Uncharacterized protein</fullName>
    </submittedName>
</protein>
<reference evidence="2" key="1">
    <citation type="journal article" date="2020" name="Stud. Mycol.">
        <title>101 Dothideomycetes genomes: a test case for predicting lifestyles and emergence of pathogens.</title>
        <authorList>
            <person name="Haridas S."/>
            <person name="Albert R."/>
            <person name="Binder M."/>
            <person name="Bloem J."/>
            <person name="Labutti K."/>
            <person name="Salamov A."/>
            <person name="Andreopoulos B."/>
            <person name="Baker S."/>
            <person name="Barry K."/>
            <person name="Bills G."/>
            <person name="Bluhm B."/>
            <person name="Cannon C."/>
            <person name="Castanera R."/>
            <person name="Culley D."/>
            <person name="Daum C."/>
            <person name="Ezra D."/>
            <person name="Gonzalez J."/>
            <person name="Henrissat B."/>
            <person name="Kuo A."/>
            <person name="Liang C."/>
            <person name="Lipzen A."/>
            <person name="Lutzoni F."/>
            <person name="Magnuson J."/>
            <person name="Mondo S."/>
            <person name="Nolan M."/>
            <person name="Ohm R."/>
            <person name="Pangilinan J."/>
            <person name="Park H.-J."/>
            <person name="Ramirez L."/>
            <person name="Alfaro M."/>
            <person name="Sun H."/>
            <person name="Tritt A."/>
            <person name="Yoshinaga Y."/>
            <person name="Zwiers L.-H."/>
            <person name="Turgeon B."/>
            <person name="Goodwin S."/>
            <person name="Spatafora J."/>
            <person name="Crous P."/>
            <person name="Grigoriev I."/>
        </authorList>
    </citation>
    <scope>NUCLEOTIDE SEQUENCE</scope>
    <source>
        <strain evidence="2">CBS 119687</strain>
    </source>
</reference>
<gene>
    <name evidence="2" type="ORF">P153DRAFT_435448</name>
</gene>
<keyword evidence="3" id="KW-1185">Reference proteome</keyword>
<accession>A0A6A5ZZF2</accession>
<dbReference type="EMBL" id="ML977520">
    <property type="protein sequence ID" value="KAF2124274.1"/>
    <property type="molecule type" value="Genomic_DNA"/>
</dbReference>
<dbReference type="OrthoDB" id="3797686at2759"/>
<dbReference type="Proteomes" id="UP000799771">
    <property type="component" value="Unassembled WGS sequence"/>
</dbReference>
<evidence type="ECO:0000313" key="2">
    <source>
        <dbReference type="EMBL" id="KAF2124274.1"/>
    </source>
</evidence>
<dbReference type="GeneID" id="54413578"/>
<evidence type="ECO:0000313" key="3">
    <source>
        <dbReference type="Proteomes" id="UP000799771"/>
    </source>
</evidence>
<feature type="region of interest" description="Disordered" evidence="1">
    <location>
        <begin position="374"/>
        <end position="404"/>
    </location>
</feature>
<sequence length="521" mass="59485">MASTENLDPQYLYFLPPYLAFHSDAKVSTDLLSAPTDSSQAQLFYLSCVDNPPSEDFKITNHTREDIDTWCMIRRIQPELNFVDRQRCLVRHKALQALRSIGLDYRGGVENFMLAPREEIDGEKRLPTTGILIVDADKAAEYVQLGMRFESAEIHIPKSLDEAARRYSEVSTVVNSSGDTVAAQQVLLDRSNRSTDEDEKWMLGREIFRLDVLLQHEEWLIDLANEKALQRKETMQETDIEVKALPSALQEKNVAFQYALDKKRESWKHRTLEDMEGFEQYMREEQWKYGRDCSEADKLMDLRTRNAATLFISRREDVSSPSILSDDEDFDENSHVDAPGEDLECTALQGYGDWRAAADGDTFGRPLVEFKSDHGWNTPRKMSTDAHHNGAASPDFRGSPKPLHEEVKPDYKWAIPAGEPEQMIRNRECPSNNGGWSTLKDGENACGDGGELQGGTTNEVEDSKQVELEKDGWPCTQDEALSETWWTPREWAQDTTKDVKTAHGYATPMSCRIWGRQDRLW</sequence>
<organism evidence="2 3">
    <name type="scientific">Dothidotthia symphoricarpi CBS 119687</name>
    <dbReference type="NCBI Taxonomy" id="1392245"/>
    <lineage>
        <taxon>Eukaryota</taxon>
        <taxon>Fungi</taxon>
        <taxon>Dikarya</taxon>
        <taxon>Ascomycota</taxon>
        <taxon>Pezizomycotina</taxon>
        <taxon>Dothideomycetes</taxon>
        <taxon>Pleosporomycetidae</taxon>
        <taxon>Pleosporales</taxon>
        <taxon>Dothidotthiaceae</taxon>
        <taxon>Dothidotthia</taxon>
    </lineage>
</organism>
<dbReference type="RefSeq" id="XP_033518667.1">
    <property type="nucleotide sequence ID" value="XM_033673146.1"/>
</dbReference>
<evidence type="ECO:0000256" key="1">
    <source>
        <dbReference type="SAM" id="MobiDB-lite"/>
    </source>
</evidence>